<dbReference type="RefSeq" id="XP_043125384.1">
    <property type="nucleotide sequence ID" value="XM_043269449.1"/>
</dbReference>
<accession>A0A9P3BTH1</accession>
<organism evidence="1 2">
    <name type="scientific">Aspergillus viridinutans</name>
    <dbReference type="NCBI Taxonomy" id="75553"/>
    <lineage>
        <taxon>Eukaryota</taxon>
        <taxon>Fungi</taxon>
        <taxon>Dikarya</taxon>
        <taxon>Ascomycota</taxon>
        <taxon>Pezizomycotina</taxon>
        <taxon>Eurotiomycetes</taxon>
        <taxon>Eurotiomycetidae</taxon>
        <taxon>Eurotiales</taxon>
        <taxon>Aspergillaceae</taxon>
        <taxon>Aspergillus</taxon>
        <taxon>Aspergillus subgen. Fumigati</taxon>
    </lineage>
</organism>
<name>A0A9P3BTH1_ASPVI</name>
<keyword evidence="2" id="KW-1185">Reference proteome</keyword>
<protein>
    <submittedName>
        <fullName evidence="1">Uncharacterized protein</fullName>
    </submittedName>
</protein>
<dbReference type="Proteomes" id="UP000710440">
    <property type="component" value="Unassembled WGS sequence"/>
</dbReference>
<proteinExistence type="predicted"/>
<dbReference type="OrthoDB" id="4183762at2759"/>
<evidence type="ECO:0000313" key="2">
    <source>
        <dbReference type="Proteomes" id="UP000710440"/>
    </source>
</evidence>
<dbReference type="EMBL" id="BOPL01000004">
    <property type="protein sequence ID" value="GIK02198.1"/>
    <property type="molecule type" value="Genomic_DNA"/>
</dbReference>
<reference evidence="1 2" key="1">
    <citation type="submission" date="2021-02" db="EMBL/GenBank/DDBJ databases">
        <title>Pan-genome distribution and transcriptional activeness of fungal secondary metabolism genes in Aspergillus section Fumigati.</title>
        <authorList>
            <person name="Takahashi H."/>
            <person name="Umemura M."/>
            <person name="Ninomiya A."/>
            <person name="Kusuya Y."/>
            <person name="Urayama S."/>
            <person name="Shimizu M."/>
            <person name="Watanabe A."/>
            <person name="Kamei K."/>
            <person name="Yaguchi T."/>
            <person name="Hagiwara D."/>
        </authorList>
    </citation>
    <scope>NUCLEOTIDE SEQUENCE [LARGE SCALE GENOMIC DNA]</scope>
    <source>
        <strain evidence="1 2">IFM 47045</strain>
    </source>
</reference>
<dbReference type="GeneID" id="66934225"/>
<comment type="caution">
    <text evidence="1">The sequence shown here is derived from an EMBL/GenBank/DDBJ whole genome shotgun (WGS) entry which is preliminary data.</text>
</comment>
<evidence type="ECO:0000313" key="1">
    <source>
        <dbReference type="EMBL" id="GIK02198.1"/>
    </source>
</evidence>
<gene>
    <name evidence="1" type="ORF">Aspvir_006243</name>
</gene>
<sequence length="75" mass="8861">MNACKGSMFKIYLVWRVRKSSIKKESSVKTYWKVLELWIPAYFSPTYSLDTSKKEKAGIFVGDLAVLLNYYWIRN</sequence>
<dbReference type="AlphaFoldDB" id="A0A9P3BTH1"/>